<keyword evidence="2" id="KW-1185">Reference proteome</keyword>
<dbReference type="OrthoDB" id="1462188at2"/>
<proteinExistence type="predicted"/>
<reference evidence="2" key="1">
    <citation type="submission" date="2016-11" db="EMBL/GenBank/DDBJ databases">
        <authorList>
            <person name="Varghese N."/>
            <person name="Submissions S."/>
        </authorList>
    </citation>
    <scope>NUCLEOTIDE SEQUENCE [LARGE SCALE GENOMIC DNA]</scope>
    <source>
        <strain evidence="2">DSM 22623</strain>
    </source>
</reference>
<dbReference type="SUPFAM" id="SSF55961">
    <property type="entry name" value="Bet v1-like"/>
    <property type="match status" value="1"/>
</dbReference>
<dbReference type="Gene3D" id="3.30.530.20">
    <property type="match status" value="1"/>
</dbReference>
<protein>
    <submittedName>
        <fullName evidence="1">Polyketide cyclase / dehydrase and lipid transport</fullName>
    </submittedName>
</protein>
<gene>
    <name evidence="1" type="ORF">SAMN04488508_102115</name>
</gene>
<dbReference type="AlphaFoldDB" id="A0A1M6CHF2"/>
<evidence type="ECO:0000313" key="1">
    <source>
        <dbReference type="EMBL" id="SHI60343.1"/>
    </source>
</evidence>
<dbReference type="STRING" id="570521.SAMN04488508_102115"/>
<dbReference type="Proteomes" id="UP000184432">
    <property type="component" value="Unassembled WGS sequence"/>
</dbReference>
<accession>A0A1M6CHF2</accession>
<name>A0A1M6CHF2_9FLAO</name>
<evidence type="ECO:0000313" key="2">
    <source>
        <dbReference type="Proteomes" id="UP000184432"/>
    </source>
</evidence>
<sequence length="170" mass="19245">MEFKKEIIINRKIATVWDILGNQFGDAYKWASGLNHSRGYGAPTIIEAPSNNRACELPSGKVKEVIRTFDPQKYELEYEVIEGFPFFVDTAINNWQLNEIGSDKTRVNMHLIVTTKGFIGRIMAPMMKIQLAKQIASIPNDLKHFVETGQPSPHKTKELQKLSKKVASVL</sequence>
<organism evidence="1 2">
    <name type="scientific">Aquimarina spongiae</name>
    <dbReference type="NCBI Taxonomy" id="570521"/>
    <lineage>
        <taxon>Bacteria</taxon>
        <taxon>Pseudomonadati</taxon>
        <taxon>Bacteroidota</taxon>
        <taxon>Flavobacteriia</taxon>
        <taxon>Flavobacteriales</taxon>
        <taxon>Flavobacteriaceae</taxon>
        <taxon>Aquimarina</taxon>
    </lineage>
</organism>
<dbReference type="InterPro" id="IPR023393">
    <property type="entry name" value="START-like_dom_sf"/>
</dbReference>
<dbReference type="Pfam" id="PF10604">
    <property type="entry name" value="Polyketide_cyc2"/>
    <property type="match status" value="1"/>
</dbReference>
<dbReference type="InterPro" id="IPR019587">
    <property type="entry name" value="Polyketide_cyclase/dehydratase"/>
</dbReference>
<dbReference type="EMBL" id="FQYP01000002">
    <property type="protein sequence ID" value="SHI60343.1"/>
    <property type="molecule type" value="Genomic_DNA"/>
</dbReference>
<dbReference type="RefSeq" id="WP_073314679.1">
    <property type="nucleotide sequence ID" value="NZ_FQYP01000002.1"/>
</dbReference>